<evidence type="ECO:0000256" key="1">
    <source>
        <dbReference type="SAM" id="SignalP"/>
    </source>
</evidence>
<dbReference type="Proteomes" id="UP000199632">
    <property type="component" value="Unassembled WGS sequence"/>
</dbReference>
<evidence type="ECO:0000313" key="4">
    <source>
        <dbReference type="Proteomes" id="UP000199632"/>
    </source>
</evidence>
<dbReference type="InterPro" id="IPR052897">
    <property type="entry name" value="Sec-Metab_Biosynth_Hydrolase"/>
</dbReference>
<feature type="chain" id="PRO_5011662038" evidence="1">
    <location>
        <begin position="43"/>
        <end position="291"/>
    </location>
</feature>
<evidence type="ECO:0000259" key="2">
    <source>
        <dbReference type="Pfam" id="PF12697"/>
    </source>
</evidence>
<gene>
    <name evidence="3" type="ORF">SAMN05421684_6246</name>
</gene>
<dbReference type="InterPro" id="IPR000073">
    <property type="entry name" value="AB_hydrolase_1"/>
</dbReference>
<dbReference type="Pfam" id="PF12697">
    <property type="entry name" value="Abhydrolase_6"/>
    <property type="match status" value="1"/>
</dbReference>
<feature type="signal peptide" evidence="1">
    <location>
        <begin position="1"/>
        <end position="42"/>
    </location>
</feature>
<dbReference type="EMBL" id="FNQB01000003">
    <property type="protein sequence ID" value="SDZ52724.1"/>
    <property type="molecule type" value="Genomic_DNA"/>
</dbReference>
<dbReference type="InterPro" id="IPR029058">
    <property type="entry name" value="AB_hydrolase_fold"/>
</dbReference>
<accession>A0A1H3TR74</accession>
<sequence>MNGTHSTLGVRGASPWWRHLLQTITVATVVALSVTSAGAASAASDGPGPGHQPKPKPTIVLVHGAWADGSSWNGVTSRLLDAGYDVRVPPNPLRSVKTDSETIADFLSTIPGPIILAGHSYGGAVITNAALGNDNVKALVFVDAFAPAQGETVFQLSGPDSALSGDPAETFDAVPYPNSPPGDVDLYLKKDVFLESFANLVPAPTANILYTIQRPFAESAGAEGSGPPAWEDIPSWWVLGTQDKVIPPAQQRMMATRANSKLTEVRAGHLSLVSRPDVVADVILDAAHCTT</sequence>
<protein>
    <submittedName>
        <fullName evidence="3">Pimeloyl-ACP methyl ester carboxylesterase</fullName>
    </submittedName>
</protein>
<dbReference type="Gene3D" id="3.40.50.1820">
    <property type="entry name" value="alpha/beta hydrolase"/>
    <property type="match status" value="1"/>
</dbReference>
<proteinExistence type="predicted"/>
<dbReference type="AlphaFoldDB" id="A0A1H3TR74"/>
<evidence type="ECO:0000313" key="3">
    <source>
        <dbReference type="EMBL" id="SDZ52724.1"/>
    </source>
</evidence>
<dbReference type="GO" id="GO:0003824">
    <property type="term" value="F:catalytic activity"/>
    <property type="evidence" value="ECO:0007669"/>
    <property type="project" value="UniProtKB-ARBA"/>
</dbReference>
<dbReference type="STRING" id="137265.SAMN05421684_6246"/>
<keyword evidence="4" id="KW-1185">Reference proteome</keyword>
<reference evidence="4" key="1">
    <citation type="submission" date="2016-10" db="EMBL/GenBank/DDBJ databases">
        <authorList>
            <person name="Varghese N."/>
            <person name="Submissions S."/>
        </authorList>
    </citation>
    <scope>NUCLEOTIDE SEQUENCE [LARGE SCALE GENOMIC DNA]</scope>
    <source>
        <strain evidence="4">DSM 44718</strain>
    </source>
</reference>
<feature type="domain" description="AB hydrolase-1" evidence="2">
    <location>
        <begin position="59"/>
        <end position="282"/>
    </location>
</feature>
<dbReference type="SUPFAM" id="SSF53474">
    <property type="entry name" value="alpha/beta-Hydrolases"/>
    <property type="match status" value="1"/>
</dbReference>
<organism evidence="3 4">
    <name type="scientific">Asanoa ishikariensis</name>
    <dbReference type="NCBI Taxonomy" id="137265"/>
    <lineage>
        <taxon>Bacteria</taxon>
        <taxon>Bacillati</taxon>
        <taxon>Actinomycetota</taxon>
        <taxon>Actinomycetes</taxon>
        <taxon>Micromonosporales</taxon>
        <taxon>Micromonosporaceae</taxon>
        <taxon>Asanoa</taxon>
    </lineage>
</organism>
<dbReference type="PANTHER" id="PTHR37017:SF11">
    <property type="entry name" value="ESTERASE_LIPASE_THIOESTERASE DOMAIN-CONTAINING PROTEIN"/>
    <property type="match status" value="1"/>
</dbReference>
<keyword evidence="1" id="KW-0732">Signal</keyword>
<dbReference type="PANTHER" id="PTHR37017">
    <property type="entry name" value="AB HYDROLASE-1 DOMAIN-CONTAINING PROTEIN-RELATED"/>
    <property type="match status" value="1"/>
</dbReference>
<name>A0A1H3TR74_9ACTN</name>